<feature type="transmembrane region" description="Helical" evidence="1">
    <location>
        <begin position="49"/>
        <end position="72"/>
    </location>
</feature>
<feature type="transmembrane region" description="Helical" evidence="1">
    <location>
        <begin position="116"/>
        <end position="136"/>
    </location>
</feature>
<keyword evidence="1" id="KW-0812">Transmembrane</keyword>
<reference evidence="2 3" key="1">
    <citation type="submission" date="2020-06" db="EMBL/GenBank/DDBJ databases">
        <title>Actinokineospora xiongansis sp. nov., isolated from soil of Baiyangdian.</title>
        <authorList>
            <person name="Zhang X."/>
        </authorList>
    </citation>
    <scope>NUCLEOTIDE SEQUENCE [LARGE SCALE GENOMIC DNA]</scope>
    <source>
        <strain evidence="2 3">HBU206404</strain>
    </source>
</reference>
<comment type="caution">
    <text evidence="2">The sequence shown here is derived from an EMBL/GenBank/DDBJ whole genome shotgun (WGS) entry which is preliminary data.</text>
</comment>
<feature type="transmembrane region" description="Helical" evidence="1">
    <location>
        <begin position="79"/>
        <end position="96"/>
    </location>
</feature>
<keyword evidence="1" id="KW-1133">Transmembrane helix</keyword>
<dbReference type="Proteomes" id="UP000734823">
    <property type="component" value="Unassembled WGS sequence"/>
</dbReference>
<accession>A0ABR7L041</accession>
<sequence>MPSPLMTPDRPGVVLSAAALAFVQGAATAMTTIYMLMVGILRDDSAAPAVLGLAVLQVIGLYLLVHGGIMLLHGRGRKVLTSGNAVQLVLSCLWIATAVEFGGDIEVHDPAGGQAVVTRFAVAFAVLPVISLIQTWHRDTTAWLRST</sequence>
<evidence type="ECO:0000256" key="1">
    <source>
        <dbReference type="SAM" id="Phobius"/>
    </source>
</evidence>
<protein>
    <submittedName>
        <fullName evidence="2">Uncharacterized protein</fullName>
    </submittedName>
</protein>
<proteinExistence type="predicted"/>
<organism evidence="2 3">
    <name type="scientific">Actinokineospora xionganensis</name>
    <dbReference type="NCBI Taxonomy" id="2684470"/>
    <lineage>
        <taxon>Bacteria</taxon>
        <taxon>Bacillati</taxon>
        <taxon>Actinomycetota</taxon>
        <taxon>Actinomycetes</taxon>
        <taxon>Pseudonocardiales</taxon>
        <taxon>Pseudonocardiaceae</taxon>
        <taxon>Actinokineospora</taxon>
    </lineage>
</organism>
<name>A0ABR7L041_9PSEU</name>
<dbReference type="EMBL" id="JABVED010000001">
    <property type="protein sequence ID" value="MBC6446050.1"/>
    <property type="molecule type" value="Genomic_DNA"/>
</dbReference>
<evidence type="ECO:0000313" key="3">
    <source>
        <dbReference type="Proteomes" id="UP000734823"/>
    </source>
</evidence>
<feature type="transmembrane region" description="Helical" evidence="1">
    <location>
        <begin position="12"/>
        <end position="37"/>
    </location>
</feature>
<dbReference type="RefSeq" id="WP_187218092.1">
    <property type="nucleotide sequence ID" value="NZ_JABVED010000001.1"/>
</dbReference>
<evidence type="ECO:0000313" key="2">
    <source>
        <dbReference type="EMBL" id="MBC6446050.1"/>
    </source>
</evidence>
<keyword evidence="3" id="KW-1185">Reference proteome</keyword>
<gene>
    <name evidence="2" type="ORF">GPZ80_02545</name>
</gene>
<keyword evidence="1" id="KW-0472">Membrane</keyword>